<evidence type="ECO:0000313" key="3">
    <source>
        <dbReference type="WBParaSite" id="ACRNAN_scaffold727.g13719.t1"/>
    </source>
</evidence>
<proteinExistence type="predicted"/>
<name>A0A914EDD1_9BILA</name>
<organism evidence="2 3">
    <name type="scientific">Acrobeloides nanus</name>
    <dbReference type="NCBI Taxonomy" id="290746"/>
    <lineage>
        <taxon>Eukaryota</taxon>
        <taxon>Metazoa</taxon>
        <taxon>Ecdysozoa</taxon>
        <taxon>Nematoda</taxon>
        <taxon>Chromadorea</taxon>
        <taxon>Rhabditida</taxon>
        <taxon>Tylenchina</taxon>
        <taxon>Cephalobomorpha</taxon>
        <taxon>Cephaloboidea</taxon>
        <taxon>Cephalobidae</taxon>
        <taxon>Acrobeloides</taxon>
    </lineage>
</organism>
<dbReference type="WBParaSite" id="ACRNAN_scaffold727.g13719.t1">
    <property type="protein sequence ID" value="ACRNAN_scaffold727.g13719.t1"/>
    <property type="gene ID" value="ACRNAN_scaffold727.g13719"/>
</dbReference>
<dbReference type="Proteomes" id="UP000887540">
    <property type="component" value="Unplaced"/>
</dbReference>
<keyword evidence="2" id="KW-1185">Reference proteome</keyword>
<evidence type="ECO:0000313" key="2">
    <source>
        <dbReference type="Proteomes" id="UP000887540"/>
    </source>
</evidence>
<reference evidence="3" key="1">
    <citation type="submission" date="2022-11" db="UniProtKB">
        <authorList>
            <consortium name="WormBaseParasite"/>
        </authorList>
    </citation>
    <scope>IDENTIFICATION</scope>
</reference>
<feature type="region of interest" description="Disordered" evidence="1">
    <location>
        <begin position="1"/>
        <end position="41"/>
    </location>
</feature>
<protein>
    <submittedName>
        <fullName evidence="3">Uncharacterized protein</fullName>
    </submittedName>
</protein>
<dbReference type="AlphaFoldDB" id="A0A914EDD1"/>
<accession>A0A914EDD1</accession>
<sequence>MGNKESTGERRHSEKHHPFEPRPHISQPDHFQHLAHMEPSYFHQDSIDHEQNIKLEEKHGQKHHHHLKPPVHF</sequence>
<evidence type="ECO:0000256" key="1">
    <source>
        <dbReference type="SAM" id="MobiDB-lite"/>
    </source>
</evidence>
<feature type="compositionally biased region" description="Basic and acidic residues" evidence="1">
    <location>
        <begin position="1"/>
        <end position="23"/>
    </location>
</feature>